<feature type="domain" description="C2H2-type" evidence="1">
    <location>
        <begin position="29"/>
        <end position="56"/>
    </location>
</feature>
<evidence type="ECO:0000313" key="3">
    <source>
        <dbReference type="Proteomes" id="UP000005205"/>
    </source>
</evidence>
<protein>
    <recommendedName>
        <fullName evidence="1">C2H2-type domain-containing protein</fullName>
    </recommendedName>
</protein>
<dbReference type="KEGG" id="acep:105620036"/>
<dbReference type="SMART" id="SM00355">
    <property type="entry name" value="ZnF_C2H2"/>
    <property type="match status" value="4"/>
</dbReference>
<dbReference type="OrthoDB" id="1607513at2759"/>
<evidence type="ECO:0000313" key="2">
    <source>
        <dbReference type="EnsemblMetazoa" id="XP_012056937.1"/>
    </source>
</evidence>
<feature type="domain" description="C2H2-type" evidence="1">
    <location>
        <begin position="195"/>
        <end position="222"/>
    </location>
</feature>
<dbReference type="InParanoid" id="A0A158NHC9"/>
<reference evidence="2" key="2">
    <citation type="submission" date="2016-04" db="UniProtKB">
        <authorList>
            <consortium name="EnsemblMetazoa"/>
        </authorList>
    </citation>
    <scope>IDENTIFICATION</scope>
</reference>
<dbReference type="EnsemblMetazoa" id="XM_012201547.1">
    <property type="protein sequence ID" value="XP_012056937.1"/>
    <property type="gene ID" value="LOC105620036"/>
</dbReference>
<keyword evidence="3" id="KW-1185">Reference proteome</keyword>
<organism evidence="2 3">
    <name type="scientific">Atta cephalotes</name>
    <name type="common">Leafcutter ant</name>
    <dbReference type="NCBI Taxonomy" id="12957"/>
    <lineage>
        <taxon>Eukaryota</taxon>
        <taxon>Metazoa</taxon>
        <taxon>Ecdysozoa</taxon>
        <taxon>Arthropoda</taxon>
        <taxon>Hexapoda</taxon>
        <taxon>Insecta</taxon>
        <taxon>Pterygota</taxon>
        <taxon>Neoptera</taxon>
        <taxon>Endopterygota</taxon>
        <taxon>Hymenoptera</taxon>
        <taxon>Apocrita</taxon>
        <taxon>Aculeata</taxon>
        <taxon>Formicoidea</taxon>
        <taxon>Formicidae</taxon>
        <taxon>Myrmicinae</taxon>
        <taxon>Atta</taxon>
    </lineage>
</organism>
<feature type="domain" description="C2H2-type" evidence="1">
    <location>
        <begin position="251"/>
        <end position="275"/>
    </location>
</feature>
<evidence type="ECO:0000259" key="1">
    <source>
        <dbReference type="SMART" id="SM00355"/>
    </source>
</evidence>
<dbReference type="AlphaFoldDB" id="A0A158NHC9"/>
<gene>
    <name evidence="2" type="primary">105620036</name>
</gene>
<name>A0A158NHC9_ATTCE</name>
<reference evidence="3" key="1">
    <citation type="journal article" date="2011" name="PLoS Genet.">
        <title>The genome sequence of the leaf-cutter ant Atta cephalotes reveals insights into its obligate symbiotic lifestyle.</title>
        <authorList>
            <person name="Suen G."/>
            <person name="Teiling C."/>
            <person name="Li L."/>
            <person name="Holt C."/>
            <person name="Abouheif E."/>
            <person name="Bornberg-Bauer E."/>
            <person name="Bouffard P."/>
            <person name="Caldera E.J."/>
            <person name="Cash E."/>
            <person name="Cavanaugh A."/>
            <person name="Denas O."/>
            <person name="Elhaik E."/>
            <person name="Fave M.J."/>
            <person name="Gadau J."/>
            <person name="Gibson J.D."/>
            <person name="Graur D."/>
            <person name="Grubbs K.J."/>
            <person name="Hagen D.E."/>
            <person name="Harkins T.T."/>
            <person name="Helmkampf M."/>
            <person name="Hu H."/>
            <person name="Johnson B.R."/>
            <person name="Kim J."/>
            <person name="Marsh S.E."/>
            <person name="Moeller J.A."/>
            <person name="Munoz-Torres M.C."/>
            <person name="Murphy M.C."/>
            <person name="Naughton M.C."/>
            <person name="Nigam S."/>
            <person name="Overson R."/>
            <person name="Rajakumar R."/>
            <person name="Reese J.T."/>
            <person name="Scott J.J."/>
            <person name="Smith C.R."/>
            <person name="Tao S."/>
            <person name="Tsutsui N.D."/>
            <person name="Viljakainen L."/>
            <person name="Wissler L."/>
            <person name="Yandell M.D."/>
            <person name="Zimmer F."/>
            <person name="Taylor J."/>
            <person name="Slater S.C."/>
            <person name="Clifton S.W."/>
            <person name="Warren W.C."/>
            <person name="Elsik C.G."/>
            <person name="Smith C.D."/>
            <person name="Weinstock G.M."/>
            <person name="Gerardo N.M."/>
            <person name="Currie C.R."/>
        </authorList>
    </citation>
    <scope>NUCLEOTIDE SEQUENCE [LARGE SCALE GENOMIC DNA]</scope>
</reference>
<dbReference type="STRING" id="12957.A0A158NHC9"/>
<dbReference type="InterPro" id="IPR013087">
    <property type="entry name" value="Znf_C2H2_type"/>
</dbReference>
<dbReference type="EMBL" id="ADTU01015585">
    <property type="status" value="NOT_ANNOTATED_CDS"/>
    <property type="molecule type" value="Genomic_DNA"/>
</dbReference>
<accession>A0A158NHC9</accession>
<sequence>MAERKAEDDLIPVRHWIRGHYRKLTRTKATCNHCNVQLIINTKHLVAFHKHLVNIHPEKLSEEKKKEVKFYWTWDHFIAKTDREAICKHCQVIVRYRHSAHLKQHLKGHHKILNPSSYSIINNETTLYSDAKENKNITLRNAKHQEDLPNSSNLTNNLSECIKGTKTLDEEAEDNVIPVRRWIRRHYTRLTISSLQCNHCNKRFIMCIYRLDVLRRHLLVVHPDKLTAKKKKEVKFYWTWDHFTEKTDREVICKHCKVTVRYRHITHLKEHLIIHHKISGPNSNSVIINESSSDSDIDANDKI</sequence>
<dbReference type="Proteomes" id="UP000005205">
    <property type="component" value="Unassembled WGS sequence"/>
</dbReference>
<feature type="domain" description="C2H2-type" evidence="1">
    <location>
        <begin position="85"/>
        <end position="110"/>
    </location>
</feature>
<proteinExistence type="predicted"/>